<keyword evidence="1" id="KW-0812">Transmembrane</keyword>
<dbReference type="GO" id="GO:0005031">
    <property type="term" value="F:tumor necrosis factor receptor activity"/>
    <property type="evidence" value="ECO:0007669"/>
    <property type="project" value="InterPro"/>
</dbReference>
<keyword evidence="4" id="KW-1185">Reference proteome</keyword>
<dbReference type="Proteomes" id="UP000316079">
    <property type="component" value="Unassembled WGS sequence"/>
</dbReference>
<evidence type="ECO:0000259" key="2">
    <source>
        <dbReference type="PROSITE" id="PS00652"/>
    </source>
</evidence>
<feature type="non-terminal residue" evidence="3">
    <location>
        <position position="1"/>
    </location>
</feature>
<dbReference type="InterPro" id="IPR001368">
    <property type="entry name" value="TNFR/NGFR_Cys_rich_reg"/>
</dbReference>
<dbReference type="AlphaFoldDB" id="A0A553PWQ8"/>
<dbReference type="OrthoDB" id="9374769at2759"/>
<dbReference type="GO" id="GO:0045785">
    <property type="term" value="P:positive regulation of cell adhesion"/>
    <property type="evidence" value="ECO:0007669"/>
    <property type="project" value="TreeGrafter"/>
</dbReference>
<sequence>FAEENPASTTCRQTGLYKKRKRIILCSDRMENVRLCFALFCVLNSWRLSLTLNCDWTTEFDHDKRCCKACPSGHYPKVPCSESKGESDCEKCPPSTNQLSKMNSCFCKEKHICSDDRCNRCEPRMKCEAGHQLKRQGNFDYSFICEPCQDNTYNDVEDSSCKPITRCYGVAEIFPGNKTHNSICYIAILPNAVNPGPQDLIPGTSPHSFQMTCLTITLLICLVVIVYASLQIFKYRTLIKLNKQCAHRTVLPTEMCSCKLSKEEKGDELESKLSEDLIKQDVLSWDRLEAGQHLEHKSFKEIEEYTVS</sequence>
<keyword evidence="1" id="KW-1133">Transmembrane helix</keyword>
<dbReference type="PANTHER" id="PTHR47388">
    <property type="entry name" value="TUMOR NECROSIS FACTOR RECEPTOR SUPERFAMILY MEMBER 18"/>
    <property type="match status" value="1"/>
</dbReference>
<feature type="transmembrane region" description="Helical" evidence="1">
    <location>
        <begin position="214"/>
        <end position="233"/>
    </location>
</feature>
<dbReference type="PANTHER" id="PTHR47388:SF1">
    <property type="entry name" value="TUMOR NECROSIS FACTOR RECEPTOR SUPERFAMILY MEMBER 18"/>
    <property type="match status" value="1"/>
</dbReference>
<reference evidence="3 4" key="1">
    <citation type="journal article" date="2019" name="Sci. Data">
        <title>Hybrid genome assembly and annotation of Danionella translucida.</title>
        <authorList>
            <person name="Kadobianskyi M."/>
            <person name="Schulze L."/>
            <person name="Schuelke M."/>
            <person name="Judkewitz B."/>
        </authorList>
    </citation>
    <scope>NUCLEOTIDE SEQUENCE [LARGE SCALE GENOMIC DNA]</scope>
    <source>
        <strain evidence="3 4">Bolton</strain>
    </source>
</reference>
<feature type="domain" description="TNFR-Cys" evidence="2">
    <location>
        <begin position="54"/>
        <end position="89"/>
    </location>
</feature>
<dbReference type="SUPFAM" id="SSF57586">
    <property type="entry name" value="TNF receptor-like"/>
    <property type="match status" value="2"/>
</dbReference>
<dbReference type="InterPro" id="IPR022318">
    <property type="entry name" value="TNFR_18"/>
</dbReference>
<dbReference type="Gene3D" id="2.10.50.10">
    <property type="entry name" value="Tumor Necrosis Factor Receptor, subunit A, domain 2"/>
    <property type="match status" value="1"/>
</dbReference>
<organism evidence="3 4">
    <name type="scientific">Danionella cerebrum</name>
    <dbReference type="NCBI Taxonomy" id="2873325"/>
    <lineage>
        <taxon>Eukaryota</taxon>
        <taxon>Metazoa</taxon>
        <taxon>Chordata</taxon>
        <taxon>Craniata</taxon>
        <taxon>Vertebrata</taxon>
        <taxon>Euteleostomi</taxon>
        <taxon>Actinopterygii</taxon>
        <taxon>Neopterygii</taxon>
        <taxon>Teleostei</taxon>
        <taxon>Ostariophysi</taxon>
        <taxon>Cypriniformes</taxon>
        <taxon>Danionidae</taxon>
        <taxon>Danioninae</taxon>
        <taxon>Danionella</taxon>
    </lineage>
</organism>
<proteinExistence type="predicted"/>
<dbReference type="STRING" id="623744.A0A553PWQ8"/>
<evidence type="ECO:0000313" key="4">
    <source>
        <dbReference type="Proteomes" id="UP000316079"/>
    </source>
</evidence>
<dbReference type="PRINTS" id="PR01968">
    <property type="entry name" value="TNFACTORR18"/>
</dbReference>
<evidence type="ECO:0000256" key="1">
    <source>
        <dbReference type="SAM" id="Phobius"/>
    </source>
</evidence>
<dbReference type="PROSITE" id="PS00652">
    <property type="entry name" value="TNFR_NGFR_1"/>
    <property type="match status" value="1"/>
</dbReference>
<dbReference type="GO" id="GO:0009897">
    <property type="term" value="C:external side of plasma membrane"/>
    <property type="evidence" value="ECO:0007669"/>
    <property type="project" value="TreeGrafter"/>
</dbReference>
<protein>
    <recommendedName>
        <fullName evidence="2">TNFR-Cys domain-containing protein</fullName>
    </recommendedName>
</protein>
<gene>
    <name evidence="3" type="ORF">DNTS_009444</name>
</gene>
<evidence type="ECO:0000313" key="3">
    <source>
        <dbReference type="EMBL" id="TRY82123.1"/>
    </source>
</evidence>
<dbReference type="EMBL" id="SRMA01026574">
    <property type="protein sequence ID" value="TRY82123.1"/>
    <property type="molecule type" value="Genomic_DNA"/>
</dbReference>
<dbReference type="InterPro" id="IPR053107">
    <property type="entry name" value="TNFRSF18"/>
</dbReference>
<accession>A0A553PWQ8</accession>
<name>A0A553PWQ8_9TELE</name>
<keyword evidence="1" id="KW-0472">Membrane</keyword>
<dbReference type="GO" id="GO:0043066">
    <property type="term" value="P:negative regulation of apoptotic process"/>
    <property type="evidence" value="ECO:0007669"/>
    <property type="project" value="InterPro"/>
</dbReference>
<comment type="caution">
    <text evidence="3">The sequence shown here is derived from an EMBL/GenBank/DDBJ whole genome shotgun (WGS) entry which is preliminary data.</text>
</comment>